<proteinExistence type="predicted"/>
<evidence type="ECO:0000313" key="3">
    <source>
        <dbReference type="Proteomes" id="UP000017559"/>
    </source>
</evidence>
<feature type="region of interest" description="Disordered" evidence="1">
    <location>
        <begin position="74"/>
        <end position="95"/>
    </location>
</feature>
<reference evidence="2 3" key="1">
    <citation type="journal article" date="2014" name="BMC Genomics">
        <title>Genome and secretome analysis of the hemibiotrophic fungal pathogen, Moniliophthora roreri, which causes frosty pod rot disease of cacao: mechanisms of the biotrophic and necrotrophic phases.</title>
        <authorList>
            <person name="Meinhardt L.W."/>
            <person name="Costa G.G.L."/>
            <person name="Thomazella D.P.T."/>
            <person name="Teixeira P.J.P.L."/>
            <person name="Carazzolle M.F."/>
            <person name="Schuster S.C."/>
            <person name="Carlson J.E."/>
            <person name="Guiltinan M.J."/>
            <person name="Mieczkowski P."/>
            <person name="Farmer A."/>
            <person name="Ramaraj T."/>
            <person name="Crozier J."/>
            <person name="Davis R.E."/>
            <person name="Shao J."/>
            <person name="Melnick R.L."/>
            <person name="Pereira G.A.G."/>
            <person name="Bailey B.A."/>
        </authorList>
    </citation>
    <scope>NUCLEOTIDE SEQUENCE [LARGE SCALE GENOMIC DNA]</scope>
    <source>
        <strain evidence="2 3">MCA 2997</strain>
    </source>
</reference>
<evidence type="ECO:0000313" key="2">
    <source>
        <dbReference type="EMBL" id="ESK81352.1"/>
    </source>
</evidence>
<comment type="caution">
    <text evidence="2">The sequence shown here is derived from an EMBL/GenBank/DDBJ whole genome shotgun (WGS) entry which is preliminary data.</text>
</comment>
<protein>
    <submittedName>
        <fullName evidence="2">Uncharacterized protein</fullName>
    </submittedName>
</protein>
<dbReference type="AlphaFoldDB" id="V2WID8"/>
<dbReference type="EMBL" id="AWSO01002525">
    <property type="protein sequence ID" value="ESK81352.1"/>
    <property type="molecule type" value="Genomic_DNA"/>
</dbReference>
<gene>
    <name evidence="2" type="ORF">Moror_16701</name>
</gene>
<sequence length="95" mass="10633">MKSNYKMLAEASSSMQVSADSYKTAEEYSTSDIPNLSGYTYPRPTCTFNNPEVLKVMFPEMPVVEFLAEVLEPNYPSPPPKKPGKSTTVFLARMK</sequence>
<keyword evidence="3" id="KW-1185">Reference proteome</keyword>
<feature type="non-terminal residue" evidence="2">
    <location>
        <position position="95"/>
    </location>
</feature>
<accession>V2WID8</accession>
<dbReference type="Proteomes" id="UP000017559">
    <property type="component" value="Unassembled WGS sequence"/>
</dbReference>
<organism evidence="2 3">
    <name type="scientific">Moniliophthora roreri (strain MCA 2997)</name>
    <name type="common">Cocoa frosty pod rot fungus</name>
    <name type="synonym">Crinipellis roreri</name>
    <dbReference type="NCBI Taxonomy" id="1381753"/>
    <lineage>
        <taxon>Eukaryota</taxon>
        <taxon>Fungi</taxon>
        <taxon>Dikarya</taxon>
        <taxon>Basidiomycota</taxon>
        <taxon>Agaricomycotina</taxon>
        <taxon>Agaricomycetes</taxon>
        <taxon>Agaricomycetidae</taxon>
        <taxon>Agaricales</taxon>
        <taxon>Marasmiineae</taxon>
        <taxon>Marasmiaceae</taxon>
        <taxon>Moniliophthora</taxon>
    </lineage>
</organism>
<dbReference type="HOGENOM" id="CLU_126893_1_0_1"/>
<evidence type="ECO:0000256" key="1">
    <source>
        <dbReference type="SAM" id="MobiDB-lite"/>
    </source>
</evidence>
<name>V2WID8_MONRO</name>
<dbReference type="KEGG" id="mrr:Moror_16701"/>